<dbReference type="Proteomes" id="UP000007129">
    <property type="component" value="Unassembled WGS sequence"/>
</dbReference>
<dbReference type="InParanoid" id="K2SFU9"/>
<dbReference type="EMBL" id="AHHD01000293">
    <property type="protein sequence ID" value="EKG15690.1"/>
    <property type="molecule type" value="Genomic_DNA"/>
</dbReference>
<organism evidence="1 2">
    <name type="scientific">Macrophomina phaseolina (strain MS6)</name>
    <name type="common">Charcoal rot fungus</name>
    <dbReference type="NCBI Taxonomy" id="1126212"/>
    <lineage>
        <taxon>Eukaryota</taxon>
        <taxon>Fungi</taxon>
        <taxon>Dikarya</taxon>
        <taxon>Ascomycota</taxon>
        <taxon>Pezizomycotina</taxon>
        <taxon>Dothideomycetes</taxon>
        <taxon>Dothideomycetes incertae sedis</taxon>
        <taxon>Botryosphaeriales</taxon>
        <taxon>Botryosphaeriaceae</taxon>
        <taxon>Macrophomina</taxon>
    </lineage>
</organism>
<proteinExistence type="predicted"/>
<evidence type="ECO:0000313" key="2">
    <source>
        <dbReference type="Proteomes" id="UP000007129"/>
    </source>
</evidence>
<reference evidence="1 2" key="1">
    <citation type="journal article" date="2012" name="BMC Genomics">
        <title>Tools to kill: Genome of one of the most destructive plant pathogenic fungi Macrophomina phaseolina.</title>
        <authorList>
            <person name="Islam M.S."/>
            <person name="Haque M.S."/>
            <person name="Islam M.M."/>
            <person name="Emdad E.M."/>
            <person name="Halim A."/>
            <person name="Hossen Q.M.M."/>
            <person name="Hossain M.Z."/>
            <person name="Ahmed B."/>
            <person name="Rahim S."/>
            <person name="Rahman M.S."/>
            <person name="Alam M.M."/>
            <person name="Hou S."/>
            <person name="Wan X."/>
            <person name="Saito J.A."/>
            <person name="Alam M."/>
        </authorList>
    </citation>
    <scope>NUCLEOTIDE SEQUENCE [LARGE SCALE GENOMIC DNA]</scope>
    <source>
        <strain evidence="1 2">MS6</strain>
    </source>
</reference>
<sequence>MVWEPESFARSIEPDSVITGFAQGYDGLNSKSSDVEVLATEWEGNDVSWLDSQDNETLASFSSEANFSSIIATAAGKFTLWMGTSSLNGSGRISLGLFGRQGA</sequence>
<evidence type="ECO:0000313" key="1">
    <source>
        <dbReference type="EMBL" id="EKG15690.1"/>
    </source>
</evidence>
<name>K2SFU9_MACPH</name>
<accession>K2SFU9</accession>
<dbReference type="HOGENOM" id="CLU_2264263_0_0_1"/>
<gene>
    <name evidence="1" type="ORF">MPH_07125</name>
</gene>
<dbReference type="VEuPathDB" id="FungiDB:MPH_07125"/>
<protein>
    <submittedName>
        <fullName evidence="1">Uncharacterized protein</fullName>
    </submittedName>
</protein>
<comment type="caution">
    <text evidence="1">The sequence shown here is derived from an EMBL/GenBank/DDBJ whole genome shotgun (WGS) entry which is preliminary data.</text>
</comment>
<dbReference type="AlphaFoldDB" id="K2SFU9"/>